<dbReference type="Proteomes" id="UP000176494">
    <property type="component" value="Unassembled WGS sequence"/>
</dbReference>
<sequence length="198" mass="22330">MSSPSKKERVAVYIDGGNTYRRLKDMNIPEKSTRFDFSALVKHLAGDRELISKRYYVGVVKNFDESEKGDKMVKGQQSFLNGLTEQGFEIKFGRIMYDGGAIREKGVDVKLSVDLVVGAVDNIYDTAIVISSDTDLIPAIKYIRKAKKKVVEYIGFGTKDSDDRRRQPSLGMIKESSVTRIFSQTDLVQFQQVKEPKA</sequence>
<dbReference type="Pfam" id="PF01936">
    <property type="entry name" value="NYN"/>
    <property type="match status" value="1"/>
</dbReference>
<organism evidence="2 3">
    <name type="scientific">Candidatus Vogelbacteria bacterium GWA1_51_14</name>
    <dbReference type="NCBI Taxonomy" id="1802435"/>
    <lineage>
        <taxon>Bacteria</taxon>
        <taxon>Candidatus Vogeliibacteriota</taxon>
    </lineage>
</organism>
<dbReference type="InterPro" id="IPR047140">
    <property type="entry name" value="LabA"/>
</dbReference>
<dbReference type="AlphaFoldDB" id="A0A1G2QB32"/>
<dbReference type="GO" id="GO:0004540">
    <property type="term" value="F:RNA nuclease activity"/>
    <property type="evidence" value="ECO:0007669"/>
    <property type="project" value="InterPro"/>
</dbReference>
<dbReference type="PANTHER" id="PTHR35458">
    <property type="entry name" value="SLR0755 PROTEIN"/>
    <property type="match status" value="1"/>
</dbReference>
<protein>
    <recommendedName>
        <fullName evidence="1">NYN domain-containing protein</fullName>
    </recommendedName>
</protein>
<evidence type="ECO:0000259" key="1">
    <source>
        <dbReference type="Pfam" id="PF01936"/>
    </source>
</evidence>
<dbReference type="Gene3D" id="3.40.50.1010">
    <property type="entry name" value="5'-nuclease"/>
    <property type="match status" value="1"/>
</dbReference>
<gene>
    <name evidence="2" type="ORF">A2114_02400</name>
</gene>
<proteinExistence type="predicted"/>
<evidence type="ECO:0000313" key="3">
    <source>
        <dbReference type="Proteomes" id="UP000176494"/>
    </source>
</evidence>
<reference evidence="2 3" key="1">
    <citation type="journal article" date="2016" name="Nat. Commun.">
        <title>Thousands of microbial genomes shed light on interconnected biogeochemical processes in an aquifer system.</title>
        <authorList>
            <person name="Anantharaman K."/>
            <person name="Brown C.T."/>
            <person name="Hug L.A."/>
            <person name="Sharon I."/>
            <person name="Castelle C.J."/>
            <person name="Probst A.J."/>
            <person name="Thomas B.C."/>
            <person name="Singh A."/>
            <person name="Wilkins M.J."/>
            <person name="Karaoz U."/>
            <person name="Brodie E.L."/>
            <person name="Williams K.H."/>
            <person name="Hubbard S.S."/>
            <person name="Banfield J.F."/>
        </authorList>
    </citation>
    <scope>NUCLEOTIDE SEQUENCE [LARGE SCALE GENOMIC DNA]</scope>
</reference>
<evidence type="ECO:0000313" key="2">
    <source>
        <dbReference type="EMBL" id="OHA57707.1"/>
    </source>
</evidence>
<dbReference type="InterPro" id="IPR021139">
    <property type="entry name" value="NYN"/>
</dbReference>
<name>A0A1G2QB32_9BACT</name>
<dbReference type="EMBL" id="MHTG01000007">
    <property type="protein sequence ID" value="OHA57707.1"/>
    <property type="molecule type" value="Genomic_DNA"/>
</dbReference>
<dbReference type="STRING" id="1802435.A2114_02400"/>
<dbReference type="PANTHER" id="PTHR35458:SF8">
    <property type="entry name" value="SLR0650 PROTEIN"/>
    <property type="match status" value="1"/>
</dbReference>
<comment type="caution">
    <text evidence="2">The sequence shown here is derived from an EMBL/GenBank/DDBJ whole genome shotgun (WGS) entry which is preliminary data.</text>
</comment>
<accession>A0A1G2QB32</accession>
<feature type="domain" description="NYN" evidence="1">
    <location>
        <begin position="9"/>
        <end position="159"/>
    </location>
</feature>